<dbReference type="CTD" id="20202783"/>
<keyword evidence="4" id="KW-1185">Reference proteome</keyword>
<dbReference type="OrthoDB" id="416119at2759"/>
<proteinExistence type="predicted"/>
<feature type="compositionally biased region" description="Polar residues" evidence="1">
    <location>
        <begin position="86"/>
        <end position="96"/>
    </location>
</feature>
<gene>
    <name evidence="3" type="primary">20202783</name>
    <name evidence="2" type="ORF">HELRODRAFT_169346</name>
</gene>
<evidence type="ECO:0000313" key="3">
    <source>
        <dbReference type="EnsemblMetazoa" id="HelroP169346"/>
    </source>
</evidence>
<organism evidence="3 4">
    <name type="scientific">Helobdella robusta</name>
    <name type="common">Californian leech</name>
    <dbReference type="NCBI Taxonomy" id="6412"/>
    <lineage>
        <taxon>Eukaryota</taxon>
        <taxon>Metazoa</taxon>
        <taxon>Spiralia</taxon>
        <taxon>Lophotrochozoa</taxon>
        <taxon>Annelida</taxon>
        <taxon>Clitellata</taxon>
        <taxon>Hirudinea</taxon>
        <taxon>Rhynchobdellida</taxon>
        <taxon>Glossiphoniidae</taxon>
        <taxon>Helobdella</taxon>
    </lineage>
</organism>
<reference evidence="2 4" key="2">
    <citation type="journal article" date="2013" name="Nature">
        <title>Insights into bilaterian evolution from three spiralian genomes.</title>
        <authorList>
            <person name="Simakov O."/>
            <person name="Marletaz F."/>
            <person name="Cho S.J."/>
            <person name="Edsinger-Gonzales E."/>
            <person name="Havlak P."/>
            <person name="Hellsten U."/>
            <person name="Kuo D.H."/>
            <person name="Larsson T."/>
            <person name="Lv J."/>
            <person name="Arendt D."/>
            <person name="Savage R."/>
            <person name="Osoegawa K."/>
            <person name="de Jong P."/>
            <person name="Grimwood J."/>
            <person name="Chapman J.A."/>
            <person name="Shapiro H."/>
            <person name="Aerts A."/>
            <person name="Otillar R.P."/>
            <person name="Terry A.Y."/>
            <person name="Boore J.L."/>
            <person name="Grigoriev I.V."/>
            <person name="Lindberg D.R."/>
            <person name="Seaver E.C."/>
            <person name="Weisblat D.A."/>
            <person name="Putnam N.H."/>
            <person name="Rokhsar D.S."/>
        </authorList>
    </citation>
    <scope>NUCLEOTIDE SEQUENCE</scope>
</reference>
<dbReference type="KEGG" id="hro:HELRODRAFT_169346"/>
<protein>
    <submittedName>
        <fullName evidence="2 3">Uncharacterized protein</fullName>
    </submittedName>
</protein>
<dbReference type="EMBL" id="KB096080">
    <property type="protein sequence ID" value="ESO08490.1"/>
    <property type="molecule type" value="Genomic_DNA"/>
</dbReference>
<dbReference type="Proteomes" id="UP000015101">
    <property type="component" value="Unassembled WGS sequence"/>
</dbReference>
<reference evidence="4" key="1">
    <citation type="submission" date="2012-12" db="EMBL/GenBank/DDBJ databases">
        <authorList>
            <person name="Hellsten U."/>
            <person name="Grimwood J."/>
            <person name="Chapman J.A."/>
            <person name="Shapiro H."/>
            <person name="Aerts A."/>
            <person name="Otillar R.P."/>
            <person name="Terry A.Y."/>
            <person name="Boore J.L."/>
            <person name="Simakov O."/>
            <person name="Marletaz F."/>
            <person name="Cho S.-J."/>
            <person name="Edsinger-Gonzales E."/>
            <person name="Havlak P."/>
            <person name="Kuo D.-H."/>
            <person name="Larsson T."/>
            <person name="Lv J."/>
            <person name="Arendt D."/>
            <person name="Savage R."/>
            <person name="Osoegawa K."/>
            <person name="de Jong P."/>
            <person name="Lindberg D.R."/>
            <person name="Seaver E.C."/>
            <person name="Weisblat D.A."/>
            <person name="Putnam N.H."/>
            <person name="Grigoriev I.V."/>
            <person name="Rokhsar D.S."/>
        </authorList>
    </citation>
    <scope>NUCLEOTIDE SEQUENCE</scope>
</reference>
<sequence>MVYNLALCGTLWYNMVRCVLIWMNYLVSAMWISPQISNDYNILCHNGCNIAIDSINATYEKRKKIWFLNREHLNQPVTQEDESNDSDATSQPIFQHTSTSTSTPKPIPGIKLPKSSTQWSEANPFFQLEFRCLDAITDIDSFANGFQEAIYSYFAANCGTLKMKSKPVEHINRDIRRLKTKLRNLKSLAQIDTQFNNEIRMLSKQIRAILKTNKILKNDNNNISSQLKKNFWKTCKNIFSNSTSQSPHLSIEAATNFFKNTLNAGDRTTFRIPNCINSLPAPSFQSNLDPPSYKEITTVIRRSKANASPCPLDQISIIALSPIIGTYLHKLLSYDIYCDRNKL</sequence>
<name>T1F1T3_HELRO</name>
<accession>T1F1T3</accession>
<reference evidence="3" key="3">
    <citation type="submission" date="2015-06" db="UniProtKB">
        <authorList>
            <consortium name="EnsemblMetazoa"/>
        </authorList>
    </citation>
    <scope>IDENTIFICATION</scope>
</reference>
<dbReference type="HOGENOM" id="CLU_059811_0_0_1"/>
<dbReference type="RefSeq" id="XP_009013420.1">
    <property type="nucleotide sequence ID" value="XM_009015172.1"/>
</dbReference>
<evidence type="ECO:0000313" key="2">
    <source>
        <dbReference type="EMBL" id="ESO08490.1"/>
    </source>
</evidence>
<dbReference type="InParanoid" id="T1F1T3"/>
<feature type="region of interest" description="Disordered" evidence="1">
    <location>
        <begin position="77"/>
        <end position="113"/>
    </location>
</feature>
<dbReference type="EMBL" id="AMQM01003269">
    <property type="status" value="NOT_ANNOTATED_CDS"/>
    <property type="molecule type" value="Genomic_DNA"/>
</dbReference>
<evidence type="ECO:0000313" key="4">
    <source>
        <dbReference type="Proteomes" id="UP000015101"/>
    </source>
</evidence>
<dbReference type="EnsemblMetazoa" id="HelroT169346">
    <property type="protein sequence ID" value="HelroP169346"/>
    <property type="gene ID" value="HelroG169346"/>
</dbReference>
<dbReference type="GeneID" id="20202783"/>
<evidence type="ECO:0000256" key="1">
    <source>
        <dbReference type="SAM" id="MobiDB-lite"/>
    </source>
</evidence>
<dbReference type="AlphaFoldDB" id="T1F1T3"/>